<dbReference type="EMBL" id="LTAN01000004">
    <property type="protein sequence ID" value="OBR09923.1"/>
    <property type="molecule type" value="Genomic_DNA"/>
</dbReference>
<reference evidence="3" key="1">
    <citation type="journal article" date="2017" name="BMC Genomics">
        <title>Gapless genome assembly of Colletotrichum higginsianum reveals chromosome structure and association of transposable elements with secondary metabolite gene clusters.</title>
        <authorList>
            <person name="Dallery J.-F."/>
            <person name="Lapalu N."/>
            <person name="Zampounis A."/>
            <person name="Pigne S."/>
            <person name="Luyten I."/>
            <person name="Amselem J."/>
            <person name="Wittenberg A.H.J."/>
            <person name="Zhou S."/>
            <person name="de Queiroz M.V."/>
            <person name="Robin G.P."/>
            <person name="Auger A."/>
            <person name="Hainaut M."/>
            <person name="Henrissat B."/>
            <person name="Kim K.-T."/>
            <person name="Lee Y.-H."/>
            <person name="Lespinet O."/>
            <person name="Schwartz D.C."/>
            <person name="Thon M.R."/>
            <person name="O'Connell R.J."/>
        </authorList>
    </citation>
    <scope>NUCLEOTIDE SEQUENCE [LARGE SCALE GENOMIC DNA]</scope>
    <source>
        <strain evidence="3">IMI 349063</strain>
    </source>
</reference>
<name>A0A1B7YCS1_COLHI</name>
<evidence type="ECO:0000313" key="3">
    <source>
        <dbReference type="Proteomes" id="UP000092177"/>
    </source>
</evidence>
<feature type="chain" id="PRO_5008601535" evidence="1">
    <location>
        <begin position="22"/>
        <end position="215"/>
    </location>
</feature>
<organism evidence="2 3">
    <name type="scientific">Colletotrichum higginsianum (strain IMI 349063)</name>
    <name type="common">Crucifer anthracnose fungus</name>
    <dbReference type="NCBI Taxonomy" id="759273"/>
    <lineage>
        <taxon>Eukaryota</taxon>
        <taxon>Fungi</taxon>
        <taxon>Dikarya</taxon>
        <taxon>Ascomycota</taxon>
        <taxon>Pezizomycotina</taxon>
        <taxon>Sordariomycetes</taxon>
        <taxon>Hypocreomycetidae</taxon>
        <taxon>Glomerellales</taxon>
        <taxon>Glomerellaceae</taxon>
        <taxon>Colletotrichum</taxon>
        <taxon>Colletotrichum destructivum species complex</taxon>
    </lineage>
</organism>
<feature type="signal peptide" evidence="1">
    <location>
        <begin position="1"/>
        <end position="21"/>
    </location>
</feature>
<dbReference type="RefSeq" id="XP_018158440.1">
    <property type="nucleotide sequence ID" value="XM_018300590.1"/>
</dbReference>
<dbReference type="OrthoDB" id="4796058at2759"/>
<evidence type="ECO:0000313" key="2">
    <source>
        <dbReference type="EMBL" id="OBR09923.1"/>
    </source>
</evidence>
<proteinExistence type="predicted"/>
<dbReference type="VEuPathDB" id="FungiDB:CH63R_05615"/>
<dbReference type="KEGG" id="chig:CH63R_05615"/>
<dbReference type="GeneID" id="28864697"/>
<evidence type="ECO:0000256" key="1">
    <source>
        <dbReference type="SAM" id="SignalP"/>
    </source>
</evidence>
<dbReference type="Proteomes" id="UP000092177">
    <property type="component" value="Chromosome 4"/>
</dbReference>
<dbReference type="AlphaFoldDB" id="A0A1B7YCS1"/>
<comment type="caution">
    <text evidence="2">The sequence shown here is derived from an EMBL/GenBank/DDBJ whole genome shotgun (WGS) entry which is preliminary data.</text>
</comment>
<protein>
    <submittedName>
        <fullName evidence="2">EC32 protein</fullName>
    </submittedName>
</protein>
<keyword evidence="1" id="KW-0732">Signal</keyword>
<gene>
    <name evidence="2" type="ORF">CH63R_05615</name>
</gene>
<sequence length="215" mass="25218">MHIKLGLFIFSILLFGQLSLCQLPTDSDLYRYSLFDSFVQPANHTKGYRLSYRNGRYYVYTDSYDDGDDPVDIIGIDKYDYVITVYEAYNGWEERDESERLKLRDIQMELWDIQPDVRRSDLTAVRRKGIVNKKTARQIRRVYETLEENEDETIILNSSDSGSKGEAWELLEDTPFFGGTAKLLDEYNVGKRIYQIVIRPTDQSSGDHDLEFRFD</sequence>
<accession>A0A1B7YCS1</accession>
<keyword evidence="3" id="KW-1185">Reference proteome</keyword>